<evidence type="ECO:0000259" key="6">
    <source>
        <dbReference type="PROSITE" id="PS50110"/>
    </source>
</evidence>
<dbReference type="PRINTS" id="PR00038">
    <property type="entry name" value="HTHLUXR"/>
</dbReference>
<dbReference type="AlphaFoldDB" id="A0A4Y9L5Y6"/>
<dbReference type="GO" id="GO:0003677">
    <property type="term" value="F:DNA binding"/>
    <property type="evidence" value="ECO:0007669"/>
    <property type="project" value="UniProtKB-KW"/>
</dbReference>
<dbReference type="SUPFAM" id="SSF52172">
    <property type="entry name" value="CheY-like"/>
    <property type="match status" value="1"/>
</dbReference>
<evidence type="ECO:0000256" key="4">
    <source>
        <dbReference type="PROSITE-ProRule" id="PRU00169"/>
    </source>
</evidence>
<proteinExistence type="predicted"/>
<accession>A0A4Y9L5Y6</accession>
<comment type="caution">
    <text evidence="7">The sequence shown here is derived from an EMBL/GenBank/DDBJ whole genome shotgun (WGS) entry which is preliminary data.</text>
</comment>
<dbReference type="OrthoDB" id="9782655at2"/>
<dbReference type="Pfam" id="PF00196">
    <property type="entry name" value="GerE"/>
    <property type="match status" value="1"/>
</dbReference>
<evidence type="ECO:0000256" key="2">
    <source>
        <dbReference type="ARBA" id="ARBA00023125"/>
    </source>
</evidence>
<gene>
    <name evidence="7" type="ORF">E4K65_41485</name>
</gene>
<dbReference type="RefSeq" id="WP_135179014.1">
    <property type="nucleotide sequence ID" value="NZ_SPQT01000039.1"/>
</dbReference>
<evidence type="ECO:0000313" key="7">
    <source>
        <dbReference type="EMBL" id="TFV38980.1"/>
    </source>
</evidence>
<dbReference type="EMBL" id="SPQT01000039">
    <property type="protein sequence ID" value="TFV38980.1"/>
    <property type="molecule type" value="Genomic_DNA"/>
</dbReference>
<keyword evidence="2" id="KW-0238">DNA-binding</keyword>
<dbReference type="PROSITE" id="PS50043">
    <property type="entry name" value="HTH_LUXR_2"/>
    <property type="match status" value="1"/>
</dbReference>
<dbReference type="PANTHER" id="PTHR44688">
    <property type="entry name" value="DNA-BINDING TRANSCRIPTIONAL ACTIVATOR DEVR_DOSR"/>
    <property type="match status" value="1"/>
</dbReference>
<dbReference type="Proteomes" id="UP000297966">
    <property type="component" value="Unassembled WGS sequence"/>
</dbReference>
<dbReference type="CDD" id="cd17537">
    <property type="entry name" value="REC_FixJ"/>
    <property type="match status" value="1"/>
</dbReference>
<keyword evidence="3" id="KW-0804">Transcription</keyword>
<keyword evidence="4" id="KW-0597">Phosphoprotein</keyword>
<dbReference type="Pfam" id="PF00072">
    <property type="entry name" value="Response_reg"/>
    <property type="match status" value="1"/>
</dbReference>
<feature type="domain" description="Response regulatory" evidence="6">
    <location>
        <begin position="6"/>
        <end position="120"/>
    </location>
</feature>
<dbReference type="Gene3D" id="3.40.50.2300">
    <property type="match status" value="1"/>
</dbReference>
<dbReference type="PROSITE" id="PS50110">
    <property type="entry name" value="RESPONSE_REGULATORY"/>
    <property type="match status" value="1"/>
</dbReference>
<name>A0A4Y9L5Y6_9BRAD</name>
<sequence length="210" mass="23348">MTDDPIVFIIDDEPAILESLDDLFRSSGLRTACFRCIPDFLNAKRPEAPACLLLDVRLPGQSGLDFHDEMVRLGLDLPVVFMTAHGDVPMSVRAMRNGAVDFLIKPFREEDLLQAIQGGLARDRLRRAGAAAVATLKERYDCLTERERQVLWLVVSGQMNKQIAARLELSVITVKVHRGQLMRKLGASSVIDLVRKTDILSRCLGGDALH</sequence>
<dbReference type="PANTHER" id="PTHR44688:SF16">
    <property type="entry name" value="DNA-BINDING TRANSCRIPTIONAL ACTIVATOR DEVR_DOSR"/>
    <property type="match status" value="1"/>
</dbReference>
<dbReference type="Gene3D" id="1.10.10.10">
    <property type="entry name" value="Winged helix-like DNA-binding domain superfamily/Winged helix DNA-binding domain"/>
    <property type="match status" value="1"/>
</dbReference>
<dbReference type="GO" id="GO:0006355">
    <property type="term" value="P:regulation of DNA-templated transcription"/>
    <property type="evidence" value="ECO:0007669"/>
    <property type="project" value="InterPro"/>
</dbReference>
<feature type="modified residue" description="4-aspartylphosphate" evidence="4">
    <location>
        <position position="55"/>
    </location>
</feature>
<dbReference type="InterPro" id="IPR011006">
    <property type="entry name" value="CheY-like_superfamily"/>
</dbReference>
<feature type="domain" description="HTH luxR-type" evidence="5">
    <location>
        <begin position="136"/>
        <end position="201"/>
    </location>
</feature>
<dbReference type="InterPro" id="IPR036388">
    <property type="entry name" value="WH-like_DNA-bd_sf"/>
</dbReference>
<dbReference type="InterPro" id="IPR000792">
    <property type="entry name" value="Tscrpt_reg_LuxR_C"/>
</dbReference>
<dbReference type="GO" id="GO:0000160">
    <property type="term" value="P:phosphorelay signal transduction system"/>
    <property type="evidence" value="ECO:0007669"/>
    <property type="project" value="InterPro"/>
</dbReference>
<evidence type="ECO:0000313" key="8">
    <source>
        <dbReference type="Proteomes" id="UP000297966"/>
    </source>
</evidence>
<evidence type="ECO:0000256" key="3">
    <source>
        <dbReference type="ARBA" id="ARBA00023163"/>
    </source>
</evidence>
<reference evidence="7 8" key="1">
    <citation type="submission" date="2019-03" db="EMBL/GenBank/DDBJ databases">
        <title>Bradyrhizobium diversity isolated from nodules of Chamaecrista fasciculata.</title>
        <authorList>
            <person name="Klepa M.S."/>
            <person name="Urquiaga M.O."/>
            <person name="Hungria M."/>
            <person name="Delamuta J.R."/>
        </authorList>
    </citation>
    <scope>NUCLEOTIDE SEQUENCE [LARGE SCALE GENOMIC DNA]</scope>
    <source>
        <strain evidence="7 8">CNPSo 3448</strain>
    </source>
</reference>
<evidence type="ECO:0000259" key="5">
    <source>
        <dbReference type="PROSITE" id="PS50043"/>
    </source>
</evidence>
<organism evidence="7 8">
    <name type="scientific">Bradyrhizobium niftali</name>
    <dbReference type="NCBI Taxonomy" id="2560055"/>
    <lineage>
        <taxon>Bacteria</taxon>
        <taxon>Pseudomonadati</taxon>
        <taxon>Pseudomonadota</taxon>
        <taxon>Alphaproteobacteria</taxon>
        <taxon>Hyphomicrobiales</taxon>
        <taxon>Nitrobacteraceae</taxon>
        <taxon>Bradyrhizobium</taxon>
    </lineage>
</organism>
<protein>
    <submittedName>
        <fullName evidence="7">Response regulator transcription factor</fullName>
    </submittedName>
</protein>
<dbReference type="InterPro" id="IPR001789">
    <property type="entry name" value="Sig_transdc_resp-reg_receiver"/>
</dbReference>
<evidence type="ECO:0000256" key="1">
    <source>
        <dbReference type="ARBA" id="ARBA00023015"/>
    </source>
</evidence>
<keyword evidence="1" id="KW-0805">Transcription regulation</keyword>
<dbReference type="SMART" id="SM00448">
    <property type="entry name" value="REC"/>
    <property type="match status" value="1"/>
</dbReference>
<dbReference type="CDD" id="cd06170">
    <property type="entry name" value="LuxR_C_like"/>
    <property type="match status" value="1"/>
</dbReference>
<keyword evidence="8" id="KW-1185">Reference proteome</keyword>
<dbReference type="SMART" id="SM00421">
    <property type="entry name" value="HTH_LUXR"/>
    <property type="match status" value="1"/>
</dbReference>